<dbReference type="SUPFAM" id="SSF46785">
    <property type="entry name" value="Winged helix' DNA-binding domain"/>
    <property type="match status" value="1"/>
</dbReference>
<dbReference type="InterPro" id="IPR011991">
    <property type="entry name" value="ArsR-like_HTH"/>
</dbReference>
<dbReference type="SUPFAM" id="SSF54909">
    <property type="entry name" value="Dimeric alpha+beta barrel"/>
    <property type="match status" value="1"/>
</dbReference>
<dbReference type="EMBL" id="CP026995">
    <property type="protein sequence ID" value="QLH06320.1"/>
    <property type="molecule type" value="Genomic_DNA"/>
</dbReference>
<evidence type="ECO:0000256" key="2">
    <source>
        <dbReference type="ARBA" id="ARBA00023125"/>
    </source>
</evidence>
<dbReference type="Proteomes" id="UP000509478">
    <property type="component" value="Chromosome"/>
</dbReference>
<dbReference type="PANTHER" id="PTHR30154:SF34">
    <property type="entry name" value="TRANSCRIPTIONAL REGULATOR AZLB"/>
    <property type="match status" value="1"/>
</dbReference>
<protein>
    <submittedName>
        <fullName evidence="5">AsnC family transcriptional regulator</fullName>
    </submittedName>
</protein>
<dbReference type="InterPro" id="IPR019887">
    <property type="entry name" value="Tscrpt_reg_AsnC/Lrp_C"/>
</dbReference>
<evidence type="ECO:0000313" key="5">
    <source>
        <dbReference type="EMBL" id="QLH06320.1"/>
    </source>
</evidence>
<dbReference type="InterPro" id="IPR000485">
    <property type="entry name" value="AsnC-type_HTH_dom"/>
</dbReference>
<dbReference type="SMART" id="SM00344">
    <property type="entry name" value="HTH_ASNC"/>
    <property type="match status" value="1"/>
</dbReference>
<reference evidence="5 6" key="1">
    <citation type="submission" date="2018-02" db="EMBL/GenBank/DDBJ databases">
        <title>Complete genome of Nitrosopumilus ureaphilus PS0.</title>
        <authorList>
            <person name="Qin W."/>
            <person name="Zheng Y."/>
            <person name="Stahl D.A."/>
        </authorList>
    </citation>
    <scope>NUCLEOTIDE SEQUENCE [LARGE SCALE GENOMIC DNA]</scope>
    <source>
        <strain evidence="5 6">PS0</strain>
    </source>
</reference>
<keyword evidence="6" id="KW-1185">Reference proteome</keyword>
<accession>A0A7D5R2P2</accession>
<name>A0A7D5R2P2_9ARCH</name>
<dbReference type="RefSeq" id="WP_179372393.1">
    <property type="nucleotide sequence ID" value="NZ_CP026995.1"/>
</dbReference>
<dbReference type="GO" id="GO:0043565">
    <property type="term" value="F:sequence-specific DNA binding"/>
    <property type="evidence" value="ECO:0007669"/>
    <property type="project" value="InterPro"/>
</dbReference>
<dbReference type="Gene3D" id="3.30.70.920">
    <property type="match status" value="1"/>
</dbReference>
<dbReference type="Gene3D" id="1.10.10.10">
    <property type="entry name" value="Winged helix-like DNA-binding domain superfamily/Winged helix DNA-binding domain"/>
    <property type="match status" value="1"/>
</dbReference>
<keyword evidence="2" id="KW-0238">DNA-binding</keyword>
<dbReference type="InterPro" id="IPR011008">
    <property type="entry name" value="Dimeric_a/b-barrel"/>
</dbReference>
<feature type="domain" description="HTH asnC-type" evidence="4">
    <location>
        <begin position="3"/>
        <end position="64"/>
    </location>
</feature>
<dbReference type="GO" id="GO:0005829">
    <property type="term" value="C:cytosol"/>
    <property type="evidence" value="ECO:0007669"/>
    <property type="project" value="TreeGrafter"/>
</dbReference>
<dbReference type="InterPro" id="IPR036388">
    <property type="entry name" value="WH-like_DNA-bd_sf"/>
</dbReference>
<evidence type="ECO:0000256" key="1">
    <source>
        <dbReference type="ARBA" id="ARBA00023015"/>
    </source>
</evidence>
<gene>
    <name evidence="5" type="ORF">C5F50_03945</name>
</gene>
<dbReference type="InterPro" id="IPR019888">
    <property type="entry name" value="Tscrpt_reg_AsnC-like"/>
</dbReference>
<dbReference type="GO" id="GO:0043200">
    <property type="term" value="P:response to amino acid"/>
    <property type="evidence" value="ECO:0007669"/>
    <property type="project" value="TreeGrafter"/>
</dbReference>
<dbReference type="KEGG" id="nue:C5F50_03945"/>
<proteinExistence type="predicted"/>
<keyword evidence="1" id="KW-0805">Transcription regulation</keyword>
<dbReference type="AlphaFoldDB" id="A0A7D5R2P2"/>
<dbReference type="CDD" id="cd00090">
    <property type="entry name" value="HTH_ARSR"/>
    <property type="match status" value="1"/>
</dbReference>
<dbReference type="InterPro" id="IPR036390">
    <property type="entry name" value="WH_DNA-bd_sf"/>
</dbReference>
<dbReference type="GeneID" id="56067191"/>
<dbReference type="PRINTS" id="PR00033">
    <property type="entry name" value="HTHASNC"/>
</dbReference>
<dbReference type="PANTHER" id="PTHR30154">
    <property type="entry name" value="LEUCINE-RESPONSIVE REGULATORY PROTEIN"/>
    <property type="match status" value="1"/>
</dbReference>
<sequence length="147" mass="16632">MEMDEKDIKILQLLQVDARQSARQLALRLGVSTVTMLSRIKKLEECKLIQGYTVRLDHEMLGYDITAIIEIKTSDGKMLEIENEIAKQDNVVAVYDITGNADTLVIAKFKDRKTMSSFVKNLSTVQNVTNTITNIVLTTVKEDDRLL</sequence>
<evidence type="ECO:0000259" key="4">
    <source>
        <dbReference type="PROSITE" id="PS50956"/>
    </source>
</evidence>
<evidence type="ECO:0000313" key="6">
    <source>
        <dbReference type="Proteomes" id="UP000509478"/>
    </source>
</evidence>
<dbReference type="PROSITE" id="PS50956">
    <property type="entry name" value="HTH_ASNC_2"/>
    <property type="match status" value="1"/>
</dbReference>
<keyword evidence="3" id="KW-0804">Transcription</keyword>
<evidence type="ECO:0000256" key="3">
    <source>
        <dbReference type="ARBA" id="ARBA00023163"/>
    </source>
</evidence>
<dbReference type="Pfam" id="PF13404">
    <property type="entry name" value="HTH_AsnC-type"/>
    <property type="match status" value="1"/>
</dbReference>
<dbReference type="Pfam" id="PF01037">
    <property type="entry name" value="AsnC_trans_reg"/>
    <property type="match status" value="1"/>
</dbReference>
<dbReference type="OrthoDB" id="6762at2157"/>
<organism evidence="5 6">
    <name type="scientific">Nitrosopumilus ureiphilus</name>
    <dbReference type="NCBI Taxonomy" id="1470067"/>
    <lineage>
        <taxon>Archaea</taxon>
        <taxon>Nitrososphaerota</taxon>
        <taxon>Nitrososphaeria</taxon>
        <taxon>Nitrosopumilales</taxon>
        <taxon>Nitrosopumilaceae</taxon>
        <taxon>Nitrosopumilus</taxon>
    </lineage>
</organism>